<dbReference type="PANTHER" id="PTHR11941">
    <property type="entry name" value="ENOYL-COA HYDRATASE-RELATED"/>
    <property type="match status" value="1"/>
</dbReference>
<gene>
    <name evidence="1" type="ORF">H4C75_09285</name>
    <name evidence="2" type="ORF">K5H97_11555</name>
</gene>
<protein>
    <submittedName>
        <fullName evidence="1">Enoyl-CoA hydratase/isomerase family protein</fullName>
    </submittedName>
</protein>
<keyword evidence="1" id="KW-0413">Isomerase</keyword>
<dbReference type="Proteomes" id="UP000825591">
    <property type="component" value="Chromosome"/>
</dbReference>
<dbReference type="InterPro" id="IPR029045">
    <property type="entry name" value="ClpP/crotonase-like_dom_sf"/>
</dbReference>
<keyword evidence="4" id="KW-1185">Reference proteome</keyword>
<proteinExistence type="predicted"/>
<dbReference type="GO" id="GO:0006635">
    <property type="term" value="P:fatty acid beta-oxidation"/>
    <property type="evidence" value="ECO:0007669"/>
    <property type="project" value="TreeGrafter"/>
</dbReference>
<dbReference type="Pfam" id="PF00378">
    <property type="entry name" value="ECH_1"/>
    <property type="match status" value="1"/>
</dbReference>
<evidence type="ECO:0000313" key="2">
    <source>
        <dbReference type="EMBL" id="QZP28935.1"/>
    </source>
</evidence>
<accession>A0A7W2JTM1</accession>
<dbReference type="PANTHER" id="PTHR11941:SF133">
    <property type="entry name" value="1,2-EPOXYPHENYLACETYL-COA ISOMERASE"/>
    <property type="match status" value="1"/>
</dbReference>
<reference evidence="2 4" key="2">
    <citation type="submission" date="2021-08" db="EMBL/GenBank/DDBJ databases">
        <title>Bactericidal Effect of Pseudomonas oryziphila sp. nov., a novel Pseudomonas Species Against Xanthomonas oryzae Reduces Disease Severity of Bacterial Leaf Streak of Rice.</title>
        <authorList>
            <person name="Yang R."/>
            <person name="Li S."/>
            <person name="Li Y."/>
            <person name="Yan Y."/>
            <person name="Fang Y."/>
            <person name="Zou L."/>
            <person name="Chen G."/>
        </authorList>
    </citation>
    <scope>NUCLEOTIDE SEQUENCE [LARGE SCALE GENOMIC DNA]</scope>
    <source>
        <strain evidence="2 4">DSM 17497</strain>
    </source>
</reference>
<dbReference type="EMBL" id="CP081966">
    <property type="protein sequence ID" value="QZP28935.1"/>
    <property type="molecule type" value="Genomic_DNA"/>
</dbReference>
<name>A0A7W2JTM1_9PSED</name>
<dbReference type="InterPro" id="IPR001753">
    <property type="entry name" value="Enoyl-CoA_hydra/iso"/>
</dbReference>
<dbReference type="Gene3D" id="3.90.226.10">
    <property type="entry name" value="2-enoyl-CoA Hydratase, Chain A, domain 1"/>
    <property type="match status" value="1"/>
</dbReference>
<dbReference type="RefSeq" id="WP_028689284.1">
    <property type="nucleotide sequence ID" value="NZ_BQIL01000010.1"/>
</dbReference>
<evidence type="ECO:0000313" key="3">
    <source>
        <dbReference type="Proteomes" id="UP000541770"/>
    </source>
</evidence>
<evidence type="ECO:0000313" key="4">
    <source>
        <dbReference type="Proteomes" id="UP000825591"/>
    </source>
</evidence>
<sequence length="260" mass="26954">MPVHVERCEGIAFLTLDQPQRRNSFDLSMAVALRDAVRGLALAPPKVVLLRSRGEHFSVGGDVHHFQQLLQRSPDARSAGVAQLVGAVNEAVLGLTDLPCPVLGLLNGAVAGFGLSLALGCDLLVAAEDARLVYAYGAIGITPDGGGSWHLPRHLGLHRALALALLNTPLSAQQAQALGLVVEVVPADALPATGLALARRLAGAAAAAQTGAKRLLRAGLEGDLASALDRERGVFVSLCASDDFAEGVEAFCERRPASFG</sequence>
<evidence type="ECO:0000313" key="1">
    <source>
        <dbReference type="EMBL" id="MBA6064959.1"/>
    </source>
</evidence>
<dbReference type="EMBL" id="JACGDE010000005">
    <property type="protein sequence ID" value="MBA6064959.1"/>
    <property type="molecule type" value="Genomic_DNA"/>
</dbReference>
<reference evidence="1 3" key="1">
    <citation type="submission" date="2020-07" db="EMBL/GenBank/DDBJ databases">
        <title>Diversity of carbapenemase encoding genes among Pseudomonas putida group clinical isolates in a tertiary Brazilian hospital.</title>
        <authorList>
            <person name="Alberto-Lei F."/>
            <person name="Nodari C.S."/>
            <person name="Streling A.P."/>
            <person name="Paulino J.T."/>
            <person name="Bessa-Neto F.O."/>
            <person name="Cayo R."/>
            <person name="Gales A.C."/>
        </authorList>
    </citation>
    <scope>NUCLEOTIDE SEQUENCE [LARGE SCALE GENOMIC DNA]</scope>
    <source>
        <strain evidence="1 3">14802</strain>
    </source>
</reference>
<organism evidence="1 3">
    <name type="scientific">Pseudomonas mosselii</name>
    <dbReference type="NCBI Taxonomy" id="78327"/>
    <lineage>
        <taxon>Bacteria</taxon>
        <taxon>Pseudomonadati</taxon>
        <taxon>Pseudomonadota</taxon>
        <taxon>Gammaproteobacteria</taxon>
        <taxon>Pseudomonadales</taxon>
        <taxon>Pseudomonadaceae</taxon>
        <taxon>Pseudomonas</taxon>
    </lineage>
</organism>
<dbReference type="AlphaFoldDB" id="A0A7W2JTM1"/>
<dbReference type="GO" id="GO:0016853">
    <property type="term" value="F:isomerase activity"/>
    <property type="evidence" value="ECO:0007669"/>
    <property type="project" value="UniProtKB-KW"/>
</dbReference>
<dbReference type="Proteomes" id="UP000541770">
    <property type="component" value="Unassembled WGS sequence"/>
</dbReference>
<dbReference type="SUPFAM" id="SSF52096">
    <property type="entry name" value="ClpP/crotonase"/>
    <property type="match status" value="1"/>
</dbReference>
<dbReference type="CDD" id="cd06558">
    <property type="entry name" value="crotonase-like"/>
    <property type="match status" value="1"/>
</dbReference>